<gene>
    <name evidence="2" type="ORF">QQS21_006730</name>
</gene>
<keyword evidence="3" id="KW-1185">Reference proteome</keyword>
<feature type="compositionally biased region" description="Basic and acidic residues" evidence="1">
    <location>
        <begin position="160"/>
        <end position="173"/>
    </location>
</feature>
<sequence length="289" mass="32048">MASSSPVTTPKRKRGEDVAINPIKFSFDLSQPEPTEEESGSPRSKVAHRFRGLALGSGGGVQDDDGDDNGSADATRKRQKSDAAVFDGAEADRQGQMESQSPTPLSRPLVGVKTQEAVAVAAVASPFELPPTPLDETNEAEDSSQRRNRAGTPPLKLKRSPIEIREDKNREDQITEFDSDDDIIDPIRAALTWHEDEITIYDPDDDDDDGTGINGIGFRPTPALAHARAMRRRQQITDYRKREEGEARARRNQRRRGEEALSVRPKKKSSPRKVHFIDSERQNLALTTQ</sequence>
<organism evidence="2 3">
    <name type="scientific">Conoideocrella luteorostrata</name>
    <dbReference type="NCBI Taxonomy" id="1105319"/>
    <lineage>
        <taxon>Eukaryota</taxon>
        <taxon>Fungi</taxon>
        <taxon>Dikarya</taxon>
        <taxon>Ascomycota</taxon>
        <taxon>Pezizomycotina</taxon>
        <taxon>Sordariomycetes</taxon>
        <taxon>Hypocreomycetidae</taxon>
        <taxon>Hypocreales</taxon>
        <taxon>Clavicipitaceae</taxon>
        <taxon>Conoideocrella</taxon>
    </lineage>
</organism>
<feature type="region of interest" description="Disordered" evidence="1">
    <location>
        <begin position="124"/>
        <end position="181"/>
    </location>
</feature>
<evidence type="ECO:0000313" key="3">
    <source>
        <dbReference type="Proteomes" id="UP001251528"/>
    </source>
</evidence>
<dbReference type="Proteomes" id="UP001251528">
    <property type="component" value="Unassembled WGS sequence"/>
</dbReference>
<evidence type="ECO:0000256" key="1">
    <source>
        <dbReference type="SAM" id="MobiDB-lite"/>
    </source>
</evidence>
<dbReference type="EMBL" id="JASWJB010000128">
    <property type="protein sequence ID" value="KAK2595556.1"/>
    <property type="molecule type" value="Genomic_DNA"/>
</dbReference>
<feature type="compositionally biased region" description="Basic and acidic residues" evidence="1">
    <location>
        <begin position="238"/>
        <end position="261"/>
    </location>
</feature>
<dbReference type="AlphaFoldDB" id="A0AAJ0FSP1"/>
<evidence type="ECO:0000313" key="2">
    <source>
        <dbReference type="EMBL" id="KAK2595556.1"/>
    </source>
</evidence>
<accession>A0AAJ0FSP1</accession>
<name>A0AAJ0FSP1_9HYPO</name>
<feature type="region of interest" description="Disordered" evidence="1">
    <location>
        <begin position="1"/>
        <end position="110"/>
    </location>
</feature>
<reference evidence="2" key="1">
    <citation type="submission" date="2023-06" db="EMBL/GenBank/DDBJ databases">
        <title>Conoideocrella luteorostrata (Hypocreales: Clavicipitaceae), a potential biocontrol fungus for elongate hemlock scale in United States Christmas tree production areas.</title>
        <authorList>
            <person name="Barrett H."/>
            <person name="Lovett B."/>
            <person name="Macias A.M."/>
            <person name="Stajich J.E."/>
            <person name="Kasson M.T."/>
        </authorList>
    </citation>
    <scope>NUCLEOTIDE SEQUENCE</scope>
    <source>
        <strain evidence="2">ARSEF 14590</strain>
    </source>
</reference>
<feature type="compositionally biased region" description="Basic residues" evidence="1">
    <location>
        <begin position="264"/>
        <end position="274"/>
    </location>
</feature>
<proteinExistence type="predicted"/>
<protein>
    <submittedName>
        <fullName evidence="2">Uncharacterized protein</fullName>
    </submittedName>
</protein>
<feature type="region of interest" description="Disordered" evidence="1">
    <location>
        <begin position="199"/>
        <end position="289"/>
    </location>
</feature>
<comment type="caution">
    <text evidence="2">The sequence shown here is derived from an EMBL/GenBank/DDBJ whole genome shotgun (WGS) entry which is preliminary data.</text>
</comment>
<feature type="compositionally biased region" description="Acidic residues" evidence="1">
    <location>
        <begin position="199"/>
        <end position="210"/>
    </location>
</feature>